<evidence type="ECO:0000313" key="2">
    <source>
        <dbReference type="EMBL" id="NYI07046.1"/>
    </source>
</evidence>
<dbReference type="SUPFAM" id="SSF55961">
    <property type="entry name" value="Bet v1-like"/>
    <property type="match status" value="1"/>
</dbReference>
<dbReference type="PANTHER" id="PTHR39683">
    <property type="entry name" value="CONSERVED PROTEIN TB16.3"/>
    <property type="match status" value="1"/>
</dbReference>
<reference evidence="2 3" key="1">
    <citation type="submission" date="2020-07" db="EMBL/GenBank/DDBJ databases">
        <title>Sequencing the genomes of 1000 actinobacteria strains.</title>
        <authorList>
            <person name="Klenk H.-P."/>
        </authorList>
    </citation>
    <scope>NUCLEOTIDE SEQUENCE [LARGE SCALE GENOMIC DNA]</scope>
    <source>
        <strain evidence="2 3">DSM 42178</strain>
    </source>
</reference>
<dbReference type="InterPro" id="IPR023393">
    <property type="entry name" value="START-like_dom_sf"/>
</dbReference>
<comment type="caution">
    <text evidence="2">The sequence shown here is derived from an EMBL/GenBank/DDBJ whole genome shotgun (WGS) entry which is preliminary data.</text>
</comment>
<evidence type="ECO:0000313" key="3">
    <source>
        <dbReference type="Proteomes" id="UP000567795"/>
    </source>
</evidence>
<dbReference type="PANTHER" id="PTHR39683:SF4">
    <property type="entry name" value="COENZYME Q-BINDING PROTEIN COQ10 START DOMAIN-CONTAINING PROTEIN"/>
    <property type="match status" value="1"/>
</dbReference>
<name>A0A852ZXH4_9ACTN</name>
<keyword evidence="3" id="KW-1185">Reference proteome</keyword>
<protein>
    <recommendedName>
        <fullName evidence="1">Coenzyme Q-binding protein COQ10 START domain-containing protein</fullName>
    </recommendedName>
</protein>
<gene>
    <name evidence="2" type="ORF">FHU37_003989</name>
</gene>
<dbReference type="Proteomes" id="UP000567795">
    <property type="component" value="Unassembled WGS sequence"/>
</dbReference>
<dbReference type="RefSeq" id="WP_179815529.1">
    <property type="nucleotide sequence ID" value="NZ_JACBZD010000001.1"/>
</dbReference>
<proteinExistence type="predicted"/>
<sequence>MADSTRSSTVVAAPLAQVLKVIVDFAGYPEWAGEIREAEVLSRGDDGYPERVRFVLDAGAIRDEHTLAYTFSVPAPAEGEKEPAGAAEVRWTLVTSRMLRVLDGSYTLRPTPTGTEVVYELSADTAVPMLGMLRRKAEKRIVDRALSGLRARVEG</sequence>
<dbReference type="InterPro" id="IPR005031">
    <property type="entry name" value="COQ10_START"/>
</dbReference>
<organism evidence="2 3">
    <name type="scientific">Allostreptomyces psammosilenae</name>
    <dbReference type="NCBI Taxonomy" id="1892865"/>
    <lineage>
        <taxon>Bacteria</taxon>
        <taxon>Bacillati</taxon>
        <taxon>Actinomycetota</taxon>
        <taxon>Actinomycetes</taxon>
        <taxon>Kitasatosporales</taxon>
        <taxon>Streptomycetaceae</taxon>
        <taxon>Allostreptomyces</taxon>
    </lineage>
</organism>
<dbReference type="Gene3D" id="3.30.530.20">
    <property type="match status" value="1"/>
</dbReference>
<evidence type="ECO:0000259" key="1">
    <source>
        <dbReference type="Pfam" id="PF03364"/>
    </source>
</evidence>
<dbReference type="AlphaFoldDB" id="A0A852ZXH4"/>
<dbReference type="EMBL" id="JACBZD010000001">
    <property type="protein sequence ID" value="NYI07046.1"/>
    <property type="molecule type" value="Genomic_DNA"/>
</dbReference>
<accession>A0A852ZXH4</accession>
<dbReference type="CDD" id="cd07819">
    <property type="entry name" value="SRPBCC_2"/>
    <property type="match status" value="1"/>
</dbReference>
<dbReference type="Pfam" id="PF03364">
    <property type="entry name" value="Polyketide_cyc"/>
    <property type="match status" value="1"/>
</dbReference>
<feature type="domain" description="Coenzyme Q-binding protein COQ10 START" evidence="1">
    <location>
        <begin position="11"/>
        <end position="148"/>
    </location>
</feature>